<protein>
    <recommendedName>
        <fullName evidence="3">alpha-L-fucosidase</fullName>
        <ecNumber evidence="3">3.2.1.51</ecNumber>
    </recommendedName>
</protein>
<evidence type="ECO:0000313" key="9">
    <source>
        <dbReference type="EMBL" id="RHK06652.1"/>
    </source>
</evidence>
<dbReference type="Gene3D" id="3.20.20.80">
    <property type="entry name" value="Glycosidases"/>
    <property type="match status" value="1"/>
</dbReference>
<keyword evidence="4" id="KW-0732">Signal</keyword>
<dbReference type="PIRSF" id="PIRSF001092">
    <property type="entry name" value="Alpha-L-fucosidase"/>
    <property type="match status" value="1"/>
</dbReference>
<dbReference type="Proteomes" id="UP000286288">
    <property type="component" value="Unassembled WGS sequence"/>
</dbReference>
<dbReference type="GO" id="GO:0005764">
    <property type="term" value="C:lysosome"/>
    <property type="evidence" value="ECO:0007669"/>
    <property type="project" value="TreeGrafter"/>
</dbReference>
<dbReference type="InterPro" id="IPR000933">
    <property type="entry name" value="Glyco_hydro_29"/>
</dbReference>
<name>A0A415ETM2_ENTCA</name>
<comment type="caution">
    <text evidence="9">The sequence shown here is derived from an EMBL/GenBank/DDBJ whole genome shotgun (WGS) entry which is preliminary data.</text>
</comment>
<evidence type="ECO:0000313" key="10">
    <source>
        <dbReference type="Proteomes" id="UP000286288"/>
    </source>
</evidence>
<dbReference type="InterPro" id="IPR057739">
    <property type="entry name" value="Glyco_hydro_29_N"/>
</dbReference>
<proteinExistence type="inferred from homology"/>
<comment type="similarity">
    <text evidence="2">Belongs to the glycosyl hydrolase 29 family.</text>
</comment>
<comment type="function">
    <text evidence="1">Alpha-L-fucosidase is responsible for hydrolyzing the alpha-1,6-linked fucose joined to the reducing-end N-acetylglucosamine of the carbohydrate moieties of glycoproteins.</text>
</comment>
<evidence type="ECO:0000256" key="3">
    <source>
        <dbReference type="ARBA" id="ARBA00012662"/>
    </source>
</evidence>
<evidence type="ECO:0000256" key="4">
    <source>
        <dbReference type="ARBA" id="ARBA00022729"/>
    </source>
</evidence>
<feature type="site" description="May be important for catalysis" evidence="7">
    <location>
        <position position="262"/>
    </location>
</feature>
<evidence type="ECO:0000256" key="7">
    <source>
        <dbReference type="PIRSR" id="PIRSR001092-1"/>
    </source>
</evidence>
<dbReference type="InterPro" id="IPR016286">
    <property type="entry name" value="FUC_metazoa-typ"/>
</dbReference>
<dbReference type="PRINTS" id="PR00741">
    <property type="entry name" value="GLHYDRLASE29"/>
</dbReference>
<dbReference type="GO" id="GO:0004560">
    <property type="term" value="F:alpha-L-fucosidase activity"/>
    <property type="evidence" value="ECO:0007669"/>
    <property type="project" value="InterPro"/>
</dbReference>
<dbReference type="InterPro" id="IPR017853">
    <property type="entry name" value="GH"/>
</dbReference>
<dbReference type="PANTHER" id="PTHR10030:SF37">
    <property type="entry name" value="ALPHA-L-FUCOSIDASE-RELATED"/>
    <property type="match status" value="1"/>
</dbReference>
<evidence type="ECO:0000256" key="5">
    <source>
        <dbReference type="ARBA" id="ARBA00022801"/>
    </source>
</evidence>
<sequence length="434" mass="50569">MRTYKNWPADYPDPNWFLHDRFGLFIHFGLFSIGARHEWFMTTEKIEPTAYRENYFSQFDPDLFNAEKWAQTAKKAGFQYMVFTTKHHEGFALWDTALSEYKVTNTPFKRDLLAELLPAFRKVGIKIGLYHSLIDWYHPDFTLDGLHPQRETIQARQTNNQRDMRRYQDFLAGQVTELLTNYGTIDYMWFDFPYSHRDWGWSKGKGAADWDSKRIEKICRNLQPNMLLNDRLDLGRGITTPEQFQPDKPLEADGLPLIWEACQTMYETWGYDRDAQHWKSSEMMTKMLIDTVAKDGNFLLNIGPNARGEISLPTRSHLEAIGSWMHYHQQAIIGCGASSFQPPIDSRYTQNGNKLYLHLFSYPYKSLHLPGLAGCVKHIRFLHDGSELFYRGFDPEEVLTSTEAIINKEDLVLSLPVCPPDVLVPVVEITLREM</sequence>
<dbReference type="GO" id="GO:0016139">
    <property type="term" value="P:glycoside catabolic process"/>
    <property type="evidence" value="ECO:0007669"/>
    <property type="project" value="TreeGrafter"/>
</dbReference>
<feature type="domain" description="Glycoside hydrolase family 29 N-terminal" evidence="8">
    <location>
        <begin position="11"/>
        <end position="328"/>
    </location>
</feature>
<dbReference type="AlphaFoldDB" id="A0A415ETM2"/>
<dbReference type="Pfam" id="PF01120">
    <property type="entry name" value="Alpha_L_fucos"/>
    <property type="match status" value="1"/>
</dbReference>
<dbReference type="GO" id="GO:0006004">
    <property type="term" value="P:fucose metabolic process"/>
    <property type="evidence" value="ECO:0007669"/>
    <property type="project" value="InterPro"/>
</dbReference>
<dbReference type="SMART" id="SM00812">
    <property type="entry name" value="Alpha_L_fucos"/>
    <property type="match status" value="1"/>
</dbReference>
<dbReference type="PANTHER" id="PTHR10030">
    <property type="entry name" value="ALPHA-L-FUCOSIDASE"/>
    <property type="match status" value="1"/>
</dbReference>
<dbReference type="EMBL" id="QRMZ01000008">
    <property type="protein sequence ID" value="RHK06652.1"/>
    <property type="molecule type" value="Genomic_DNA"/>
</dbReference>
<dbReference type="EC" id="3.2.1.51" evidence="3"/>
<organism evidence="9 10">
    <name type="scientific">Enterococcus casseliflavus</name>
    <name type="common">Enterococcus flavescens</name>
    <dbReference type="NCBI Taxonomy" id="37734"/>
    <lineage>
        <taxon>Bacteria</taxon>
        <taxon>Bacillati</taxon>
        <taxon>Bacillota</taxon>
        <taxon>Bacilli</taxon>
        <taxon>Lactobacillales</taxon>
        <taxon>Enterococcaceae</taxon>
        <taxon>Enterococcus</taxon>
    </lineage>
</organism>
<reference evidence="9 10" key="1">
    <citation type="submission" date="2018-08" db="EMBL/GenBank/DDBJ databases">
        <title>A genome reference for cultivated species of the human gut microbiota.</title>
        <authorList>
            <person name="Zou Y."/>
            <person name="Xue W."/>
            <person name="Luo G."/>
        </authorList>
    </citation>
    <scope>NUCLEOTIDE SEQUENCE [LARGE SCALE GENOMIC DNA]</scope>
    <source>
        <strain evidence="9 10">AF48-16</strain>
    </source>
</reference>
<evidence type="ECO:0000256" key="6">
    <source>
        <dbReference type="ARBA" id="ARBA00023295"/>
    </source>
</evidence>
<keyword evidence="6" id="KW-0326">Glycosidase</keyword>
<dbReference type="SUPFAM" id="SSF51445">
    <property type="entry name" value="(Trans)glycosidases"/>
    <property type="match status" value="1"/>
</dbReference>
<evidence type="ECO:0000256" key="2">
    <source>
        <dbReference type="ARBA" id="ARBA00007951"/>
    </source>
</evidence>
<keyword evidence="5" id="KW-0378">Hydrolase</keyword>
<evidence type="ECO:0000256" key="1">
    <source>
        <dbReference type="ARBA" id="ARBA00004071"/>
    </source>
</evidence>
<evidence type="ECO:0000259" key="8">
    <source>
        <dbReference type="Pfam" id="PF01120"/>
    </source>
</evidence>
<gene>
    <name evidence="9" type="ORF">DW084_07225</name>
</gene>
<accession>A0A415ETM2</accession>